<feature type="compositionally biased region" description="Pro residues" evidence="1">
    <location>
        <begin position="60"/>
        <end position="72"/>
    </location>
</feature>
<dbReference type="Proteomes" id="UP000834106">
    <property type="component" value="Chromosome 20"/>
</dbReference>
<dbReference type="EMBL" id="OU503055">
    <property type="protein sequence ID" value="CAI9784429.1"/>
    <property type="molecule type" value="Genomic_DNA"/>
</dbReference>
<protein>
    <submittedName>
        <fullName evidence="2">Uncharacterized protein</fullName>
    </submittedName>
</protein>
<sequence length="116" mass="12767">MRKTGSIRSFVICSDLMGSQALDVLGRMRKTGSIRSSDSVEEDVLGLVKPQPGLLSQPQLPQPQPQPQPQFPSRPQHQLELRSQPQLQYSSGYPPPPWAATPGYCSNPNPVSRPYA</sequence>
<organism evidence="2 3">
    <name type="scientific">Fraxinus pennsylvanica</name>
    <dbReference type="NCBI Taxonomy" id="56036"/>
    <lineage>
        <taxon>Eukaryota</taxon>
        <taxon>Viridiplantae</taxon>
        <taxon>Streptophyta</taxon>
        <taxon>Embryophyta</taxon>
        <taxon>Tracheophyta</taxon>
        <taxon>Spermatophyta</taxon>
        <taxon>Magnoliopsida</taxon>
        <taxon>eudicotyledons</taxon>
        <taxon>Gunneridae</taxon>
        <taxon>Pentapetalae</taxon>
        <taxon>asterids</taxon>
        <taxon>lamiids</taxon>
        <taxon>Lamiales</taxon>
        <taxon>Oleaceae</taxon>
        <taxon>Oleeae</taxon>
        <taxon>Fraxinus</taxon>
    </lineage>
</organism>
<proteinExistence type="predicted"/>
<evidence type="ECO:0000256" key="1">
    <source>
        <dbReference type="SAM" id="MobiDB-lite"/>
    </source>
</evidence>
<name>A0AAD2ABR3_9LAMI</name>
<feature type="compositionally biased region" description="Polar residues" evidence="1">
    <location>
        <begin position="81"/>
        <end position="91"/>
    </location>
</feature>
<evidence type="ECO:0000313" key="3">
    <source>
        <dbReference type="Proteomes" id="UP000834106"/>
    </source>
</evidence>
<keyword evidence="3" id="KW-1185">Reference proteome</keyword>
<reference evidence="2" key="1">
    <citation type="submission" date="2023-05" db="EMBL/GenBank/DDBJ databases">
        <authorList>
            <person name="Huff M."/>
        </authorList>
    </citation>
    <scope>NUCLEOTIDE SEQUENCE</scope>
</reference>
<dbReference type="AlphaFoldDB" id="A0AAD2ABR3"/>
<gene>
    <name evidence="2" type="ORF">FPE_LOCUS31859</name>
</gene>
<accession>A0AAD2ABR3</accession>
<evidence type="ECO:0000313" key="2">
    <source>
        <dbReference type="EMBL" id="CAI9784429.1"/>
    </source>
</evidence>
<feature type="region of interest" description="Disordered" evidence="1">
    <location>
        <begin position="51"/>
        <end position="116"/>
    </location>
</feature>